<sequence length="478" mass="52739">MTRNWADPIMIFLVAALSVSASSSPSENAGKIVNYLQEGNDALAAGDFQAAIRSYEACLALDPDERYCNINYASSLVDEWNESEEDGNAKRERTARAMSALRHVLSLHPRDGDAAFNLALLLQDSSRSEETTRESASLYQIAVEAMEMDPDEGDRWDALANLAAAKQELGEHFGPYGSRRSYERAIVLLEGMIQEYNAYIDRMINDHEAATTQYDDEGFHYAQTQVLTMSAYASKLYYGYGTILSDLSPSDCLRLMAEESLLIDTERTTSFAIRTVGKDDKDEKSAKVVCETNALNAMRMAVNLDGNNILASHMLAAMTGLLVGVDLSNQMLQKAAQCTLVKGCGLKVEDSTVLDDAGVDGRSSKPLYDKLALSDLETTMKAPSAGWKVQSSGRYAHTESYVKGVAESVGFDLLRYEKIVPRMEKGEEVKGHLFVFVIGGVADEHDFDEDSEYGVHVEVFHEIDSHLEDNSEPIMDEL</sequence>
<feature type="chain" id="PRO_5044842880" evidence="2">
    <location>
        <begin position="22"/>
        <end position="478"/>
    </location>
</feature>
<dbReference type="Gene3D" id="1.25.40.10">
    <property type="entry name" value="Tetratricopeptide repeat domain"/>
    <property type="match status" value="1"/>
</dbReference>
<evidence type="ECO:0000313" key="4">
    <source>
        <dbReference type="Proteomes" id="UP001530315"/>
    </source>
</evidence>
<keyword evidence="4" id="KW-1185">Reference proteome</keyword>
<gene>
    <name evidence="3" type="ORF">ACHAW5_010623</name>
</gene>
<feature type="repeat" description="TPR" evidence="1">
    <location>
        <begin position="32"/>
        <end position="65"/>
    </location>
</feature>
<accession>A0ABD3P516</accession>
<dbReference type="SUPFAM" id="SSF48452">
    <property type="entry name" value="TPR-like"/>
    <property type="match status" value="1"/>
</dbReference>
<dbReference type="EMBL" id="JALLAZ020000998">
    <property type="protein sequence ID" value="KAL3782857.1"/>
    <property type="molecule type" value="Genomic_DNA"/>
</dbReference>
<evidence type="ECO:0000313" key="3">
    <source>
        <dbReference type="EMBL" id="KAL3782857.1"/>
    </source>
</evidence>
<reference evidence="3 4" key="1">
    <citation type="submission" date="2024-10" db="EMBL/GenBank/DDBJ databases">
        <title>Updated reference genomes for cyclostephanoid diatoms.</title>
        <authorList>
            <person name="Roberts W.R."/>
            <person name="Alverson A.J."/>
        </authorList>
    </citation>
    <scope>NUCLEOTIDE SEQUENCE [LARGE SCALE GENOMIC DNA]</scope>
    <source>
        <strain evidence="3 4">AJA276-08</strain>
    </source>
</reference>
<keyword evidence="1" id="KW-0802">TPR repeat</keyword>
<dbReference type="InterPro" id="IPR019734">
    <property type="entry name" value="TPR_rpt"/>
</dbReference>
<evidence type="ECO:0000256" key="2">
    <source>
        <dbReference type="SAM" id="SignalP"/>
    </source>
</evidence>
<evidence type="ECO:0000256" key="1">
    <source>
        <dbReference type="PROSITE-ProRule" id="PRU00339"/>
    </source>
</evidence>
<dbReference type="InterPro" id="IPR011990">
    <property type="entry name" value="TPR-like_helical_dom_sf"/>
</dbReference>
<feature type="signal peptide" evidence="2">
    <location>
        <begin position="1"/>
        <end position="21"/>
    </location>
</feature>
<comment type="caution">
    <text evidence="3">The sequence shown here is derived from an EMBL/GenBank/DDBJ whole genome shotgun (WGS) entry which is preliminary data.</text>
</comment>
<dbReference type="PROSITE" id="PS50005">
    <property type="entry name" value="TPR"/>
    <property type="match status" value="1"/>
</dbReference>
<proteinExistence type="predicted"/>
<dbReference type="AlphaFoldDB" id="A0ABD3P516"/>
<name>A0ABD3P516_9STRA</name>
<organism evidence="3 4">
    <name type="scientific">Stephanodiscus triporus</name>
    <dbReference type="NCBI Taxonomy" id="2934178"/>
    <lineage>
        <taxon>Eukaryota</taxon>
        <taxon>Sar</taxon>
        <taxon>Stramenopiles</taxon>
        <taxon>Ochrophyta</taxon>
        <taxon>Bacillariophyta</taxon>
        <taxon>Coscinodiscophyceae</taxon>
        <taxon>Thalassiosirophycidae</taxon>
        <taxon>Stephanodiscales</taxon>
        <taxon>Stephanodiscaceae</taxon>
        <taxon>Stephanodiscus</taxon>
    </lineage>
</organism>
<protein>
    <submittedName>
        <fullName evidence="3">Uncharacterized protein</fullName>
    </submittedName>
</protein>
<dbReference type="Proteomes" id="UP001530315">
    <property type="component" value="Unassembled WGS sequence"/>
</dbReference>
<keyword evidence="2" id="KW-0732">Signal</keyword>